<gene>
    <name evidence="2" type="ORF">AMORRO_LOCUS5765</name>
</gene>
<proteinExistence type="predicted"/>
<feature type="non-terminal residue" evidence="2">
    <location>
        <position position="131"/>
    </location>
</feature>
<dbReference type="Proteomes" id="UP000789342">
    <property type="component" value="Unassembled WGS sequence"/>
</dbReference>
<evidence type="ECO:0000313" key="2">
    <source>
        <dbReference type="EMBL" id="CAG8555311.1"/>
    </source>
</evidence>
<dbReference type="AlphaFoldDB" id="A0A9N9B4H1"/>
<keyword evidence="3" id="KW-1185">Reference proteome</keyword>
<accession>A0A9N9B4H1</accession>
<feature type="signal peptide" evidence="1">
    <location>
        <begin position="1"/>
        <end position="24"/>
    </location>
</feature>
<dbReference type="EMBL" id="CAJVPV010003598">
    <property type="protein sequence ID" value="CAG8555311.1"/>
    <property type="molecule type" value="Genomic_DNA"/>
</dbReference>
<evidence type="ECO:0000313" key="3">
    <source>
        <dbReference type="Proteomes" id="UP000789342"/>
    </source>
</evidence>
<protein>
    <submittedName>
        <fullName evidence="2">17215_t:CDS:1</fullName>
    </submittedName>
</protein>
<dbReference type="OrthoDB" id="10437844at2759"/>
<name>A0A9N9B4H1_9GLOM</name>
<keyword evidence="1" id="KW-0732">Signal</keyword>
<feature type="chain" id="PRO_5040461780" evidence="1">
    <location>
        <begin position="25"/>
        <end position="131"/>
    </location>
</feature>
<organism evidence="2 3">
    <name type="scientific">Acaulospora morrowiae</name>
    <dbReference type="NCBI Taxonomy" id="94023"/>
    <lineage>
        <taxon>Eukaryota</taxon>
        <taxon>Fungi</taxon>
        <taxon>Fungi incertae sedis</taxon>
        <taxon>Mucoromycota</taxon>
        <taxon>Glomeromycotina</taxon>
        <taxon>Glomeromycetes</taxon>
        <taxon>Diversisporales</taxon>
        <taxon>Acaulosporaceae</taxon>
        <taxon>Acaulospora</taxon>
    </lineage>
</organism>
<sequence>SRDFRLFLLIVMMSLHLRRHLLKSVEVLADHMAEVDRYSVKTTEPPSLSSEEPQYSPFIYVAGHSATLVRARSMLRTGHSVPDLTVSMARTARQVIPPSTSFTSTYEAGHSATLVRARPVLSAGHSAPDFS</sequence>
<reference evidence="2" key="1">
    <citation type="submission" date="2021-06" db="EMBL/GenBank/DDBJ databases">
        <authorList>
            <person name="Kallberg Y."/>
            <person name="Tangrot J."/>
            <person name="Rosling A."/>
        </authorList>
    </citation>
    <scope>NUCLEOTIDE SEQUENCE</scope>
    <source>
        <strain evidence="2">CL551</strain>
    </source>
</reference>
<evidence type="ECO:0000256" key="1">
    <source>
        <dbReference type="SAM" id="SignalP"/>
    </source>
</evidence>
<comment type="caution">
    <text evidence="2">The sequence shown here is derived from an EMBL/GenBank/DDBJ whole genome shotgun (WGS) entry which is preliminary data.</text>
</comment>